<name>A0A5C5XVX9_9BACT</name>
<protein>
    <submittedName>
        <fullName evidence="1">Uncharacterized protein</fullName>
    </submittedName>
</protein>
<organism evidence="1 2">
    <name type="scientific">Allorhodopirellula solitaria</name>
    <dbReference type="NCBI Taxonomy" id="2527987"/>
    <lineage>
        <taxon>Bacteria</taxon>
        <taxon>Pseudomonadati</taxon>
        <taxon>Planctomycetota</taxon>
        <taxon>Planctomycetia</taxon>
        <taxon>Pirellulales</taxon>
        <taxon>Pirellulaceae</taxon>
        <taxon>Allorhodopirellula</taxon>
    </lineage>
</organism>
<proteinExistence type="predicted"/>
<reference evidence="1 2" key="1">
    <citation type="submission" date="2019-02" db="EMBL/GenBank/DDBJ databases">
        <title>Deep-cultivation of Planctomycetes and their phenomic and genomic characterization uncovers novel biology.</title>
        <authorList>
            <person name="Wiegand S."/>
            <person name="Jogler M."/>
            <person name="Boedeker C."/>
            <person name="Pinto D."/>
            <person name="Vollmers J."/>
            <person name="Rivas-Marin E."/>
            <person name="Kohn T."/>
            <person name="Peeters S.H."/>
            <person name="Heuer A."/>
            <person name="Rast P."/>
            <person name="Oberbeckmann S."/>
            <person name="Bunk B."/>
            <person name="Jeske O."/>
            <person name="Meyerdierks A."/>
            <person name="Storesund J.E."/>
            <person name="Kallscheuer N."/>
            <person name="Luecker S."/>
            <person name="Lage O.M."/>
            <person name="Pohl T."/>
            <person name="Merkel B.J."/>
            <person name="Hornburger P."/>
            <person name="Mueller R.-W."/>
            <person name="Bruemmer F."/>
            <person name="Labrenz M."/>
            <person name="Spormann A.M."/>
            <person name="Op Den Camp H."/>
            <person name="Overmann J."/>
            <person name="Amann R."/>
            <person name="Jetten M.S.M."/>
            <person name="Mascher T."/>
            <person name="Medema M.H."/>
            <person name="Devos D.P."/>
            <person name="Kaster A.-K."/>
            <person name="Ovreas L."/>
            <person name="Rohde M."/>
            <person name="Galperin M.Y."/>
            <person name="Jogler C."/>
        </authorList>
    </citation>
    <scope>NUCLEOTIDE SEQUENCE [LARGE SCALE GENOMIC DNA]</scope>
    <source>
        <strain evidence="1 2">CA85</strain>
    </source>
</reference>
<dbReference type="Proteomes" id="UP000318053">
    <property type="component" value="Unassembled WGS sequence"/>
</dbReference>
<dbReference type="AlphaFoldDB" id="A0A5C5XVX9"/>
<dbReference type="EMBL" id="SJPK01000004">
    <property type="protein sequence ID" value="TWT67064.1"/>
    <property type="molecule type" value="Genomic_DNA"/>
</dbReference>
<evidence type="ECO:0000313" key="1">
    <source>
        <dbReference type="EMBL" id="TWT67064.1"/>
    </source>
</evidence>
<sequence>MATEQEKLDDLVTGLKQQRDHLRVRMHLVEMEAKQEYNRLSEQLDKLNSQYEPVRDAATESAGEVVAALMLAAEEMGNGLQRVVTKIQESKS</sequence>
<dbReference type="RefSeq" id="WP_146391021.1">
    <property type="nucleotide sequence ID" value="NZ_SJPK01000004.1"/>
</dbReference>
<gene>
    <name evidence="1" type="ORF">CA85_19100</name>
</gene>
<accession>A0A5C5XVX9</accession>
<comment type="caution">
    <text evidence="1">The sequence shown here is derived from an EMBL/GenBank/DDBJ whole genome shotgun (WGS) entry which is preliminary data.</text>
</comment>
<dbReference type="OrthoDB" id="7473960at2"/>
<evidence type="ECO:0000313" key="2">
    <source>
        <dbReference type="Proteomes" id="UP000318053"/>
    </source>
</evidence>
<keyword evidence="2" id="KW-1185">Reference proteome</keyword>